<dbReference type="Pfam" id="PF00620">
    <property type="entry name" value="RhoGAP"/>
    <property type="match status" value="1"/>
</dbReference>
<evidence type="ECO:0000256" key="1">
    <source>
        <dbReference type="ARBA" id="ARBA00022468"/>
    </source>
</evidence>
<dbReference type="EMBL" id="CP111023">
    <property type="protein sequence ID" value="WAR21440.1"/>
    <property type="molecule type" value="Genomic_DNA"/>
</dbReference>
<feature type="domain" description="Rho-GAP" evidence="3">
    <location>
        <begin position="105"/>
        <end position="299"/>
    </location>
</feature>
<feature type="region of interest" description="Disordered" evidence="2">
    <location>
        <begin position="84"/>
        <end position="106"/>
    </location>
</feature>
<dbReference type="Proteomes" id="UP001164746">
    <property type="component" value="Chromosome 12"/>
</dbReference>
<gene>
    <name evidence="4" type="ORF">MAR_015414</name>
</gene>
<dbReference type="PROSITE" id="PS50238">
    <property type="entry name" value="RHOGAP"/>
    <property type="match status" value="1"/>
</dbReference>
<proteinExistence type="predicted"/>
<feature type="non-terminal residue" evidence="4">
    <location>
        <position position="1"/>
    </location>
</feature>
<name>A0ABY7FGX0_MYAAR</name>
<sequence>MVVWNTSMDIDISWICTANDMCEAEGVSRGSRPTEAERGVVRLRNVMPEKLTTFCKMHLSFLLELDGHKLEEIFHNPATTTDLDANKKKATTPFSKKKERSASPTPLSKDLVCAMSKLVEYLSRPESLKTEGIFRKTGNVSRQRLLKDWVLRGTGDFHLDDDTFSPHDVATVLKQILSETSDPLLTHRHYEAHLQIADMSKVCLSEREKKRALEKQVKSLQLLMLLLPRENAAFLETLLQLLHHTAMCPENKMSAASLGVVFAPSLVCPRKLSAEALQGVSATLSKAVTLMVENSEAIFKVPRELAADVANFWREMENPSTEILTAHADNEEDRANIQKAKYGSSSAVNTILTFAERKSPEEYACAQDTQIALAQLYAHVQSMPESAKKKKLLKQFNRAGNVQNSTKKGKHSRSRTFGESLKKHFPILTKGKSRDLSNKENDDVQWSMTPSVAIDDSVANISYLKTPDNKYTPFLRHSPAVHIIDMGASPCNVKPRKRLSDESVEAEVRAAKQPLRDVRYRPATPKKALFPNTPLTTKRPVALVSPITKTVNTLPDLTKKSIMKKGSRVPLVIVATPRQSLIESVLVQENLGDRLAPSDTTRDIMEGLGALLDPGTLADLTSSEARESL</sequence>
<dbReference type="SUPFAM" id="SSF48350">
    <property type="entry name" value="GTPase activation domain, GAP"/>
    <property type="match status" value="1"/>
</dbReference>
<dbReference type="InterPro" id="IPR008936">
    <property type="entry name" value="Rho_GTPase_activation_prot"/>
</dbReference>
<dbReference type="PANTHER" id="PTHR14963">
    <property type="entry name" value="RHO GTPASE ACTIVATING PROTEIN 18,19-RELATED"/>
    <property type="match status" value="1"/>
</dbReference>
<keyword evidence="1" id="KW-0343">GTPase activation</keyword>
<dbReference type="SMART" id="SM00324">
    <property type="entry name" value="RhoGAP"/>
    <property type="match status" value="1"/>
</dbReference>
<dbReference type="Gene3D" id="1.10.555.10">
    <property type="entry name" value="Rho GTPase activation protein"/>
    <property type="match status" value="1"/>
</dbReference>
<evidence type="ECO:0000259" key="3">
    <source>
        <dbReference type="PROSITE" id="PS50238"/>
    </source>
</evidence>
<accession>A0ABY7FGX0</accession>
<organism evidence="4 5">
    <name type="scientific">Mya arenaria</name>
    <name type="common">Soft-shell clam</name>
    <dbReference type="NCBI Taxonomy" id="6604"/>
    <lineage>
        <taxon>Eukaryota</taxon>
        <taxon>Metazoa</taxon>
        <taxon>Spiralia</taxon>
        <taxon>Lophotrochozoa</taxon>
        <taxon>Mollusca</taxon>
        <taxon>Bivalvia</taxon>
        <taxon>Autobranchia</taxon>
        <taxon>Heteroconchia</taxon>
        <taxon>Euheterodonta</taxon>
        <taxon>Imparidentia</taxon>
        <taxon>Neoheterodontei</taxon>
        <taxon>Myida</taxon>
        <taxon>Myoidea</taxon>
        <taxon>Myidae</taxon>
        <taxon>Mya</taxon>
    </lineage>
</organism>
<dbReference type="PANTHER" id="PTHR14963:SF7">
    <property type="entry name" value="RHO GTPASE-ACTIVATING PROTEIN 19"/>
    <property type="match status" value="1"/>
</dbReference>
<evidence type="ECO:0000313" key="4">
    <source>
        <dbReference type="EMBL" id="WAR21440.1"/>
    </source>
</evidence>
<keyword evidence="5" id="KW-1185">Reference proteome</keyword>
<reference evidence="4" key="1">
    <citation type="submission" date="2022-11" db="EMBL/GenBank/DDBJ databases">
        <title>Centuries of genome instability and evolution in soft-shell clam transmissible cancer (bioRxiv).</title>
        <authorList>
            <person name="Hart S.F.M."/>
            <person name="Yonemitsu M.A."/>
            <person name="Giersch R.M."/>
            <person name="Beal B.F."/>
            <person name="Arriagada G."/>
            <person name="Davis B.W."/>
            <person name="Ostrander E.A."/>
            <person name="Goff S.P."/>
            <person name="Metzger M.J."/>
        </authorList>
    </citation>
    <scope>NUCLEOTIDE SEQUENCE</scope>
    <source>
        <strain evidence="4">MELC-2E11</strain>
        <tissue evidence="4">Siphon/mantle</tissue>
    </source>
</reference>
<protein>
    <submittedName>
        <fullName evidence="4">RHG19-like protein</fullName>
    </submittedName>
</protein>
<evidence type="ECO:0000256" key="2">
    <source>
        <dbReference type="SAM" id="MobiDB-lite"/>
    </source>
</evidence>
<evidence type="ECO:0000313" key="5">
    <source>
        <dbReference type="Proteomes" id="UP001164746"/>
    </source>
</evidence>
<dbReference type="InterPro" id="IPR000198">
    <property type="entry name" value="RhoGAP_dom"/>
</dbReference>